<gene>
    <name evidence="2" type="ORF">KRR39_01255</name>
</gene>
<dbReference type="InterPro" id="IPR019933">
    <property type="entry name" value="DivIVA_domain"/>
</dbReference>
<feature type="region of interest" description="Disordered" evidence="1">
    <location>
        <begin position="75"/>
        <end position="100"/>
    </location>
</feature>
<reference evidence="2" key="1">
    <citation type="submission" date="2021-06" db="EMBL/GenBank/DDBJ databases">
        <title>Complete genome sequence of Nocardioides sp. G188.</title>
        <authorList>
            <person name="Im W.-T."/>
        </authorList>
    </citation>
    <scope>NUCLEOTIDE SEQUENCE</scope>
    <source>
        <strain evidence="2">G188</strain>
    </source>
</reference>
<proteinExistence type="predicted"/>
<evidence type="ECO:0000313" key="3">
    <source>
        <dbReference type="Proteomes" id="UP000683575"/>
    </source>
</evidence>
<protein>
    <submittedName>
        <fullName evidence="2">DivIVA domain-containing protein</fullName>
    </submittedName>
</protein>
<dbReference type="EMBL" id="CP077062">
    <property type="protein sequence ID" value="QWZ08531.1"/>
    <property type="molecule type" value="Genomic_DNA"/>
</dbReference>
<dbReference type="NCBIfam" id="TIGR03544">
    <property type="entry name" value="DivI1A_domain"/>
    <property type="match status" value="1"/>
</dbReference>
<accession>A0A975SZ32</accession>
<dbReference type="RefSeq" id="WP_216940021.1">
    <property type="nucleotide sequence ID" value="NZ_CP077062.1"/>
</dbReference>
<dbReference type="Proteomes" id="UP000683575">
    <property type="component" value="Chromosome"/>
</dbReference>
<dbReference type="KEGG" id="nps:KRR39_01255"/>
<name>A0A975SZ32_9ACTN</name>
<dbReference type="AlphaFoldDB" id="A0A975SZ32"/>
<sequence length="100" mass="10620">MTWLFAVIVVAVMGGIAVVAAGAGGSMAESFDDRPDARVPAEGPLTAQDLRRVRFSTAVRGYRMSEVDALLDRLAAEREPRPGSDDRPHDPARPADDTGA</sequence>
<evidence type="ECO:0000256" key="1">
    <source>
        <dbReference type="SAM" id="MobiDB-lite"/>
    </source>
</evidence>
<organism evidence="2 3">
    <name type="scientific">Nocardioides panacis</name>
    <dbReference type="NCBI Taxonomy" id="2849501"/>
    <lineage>
        <taxon>Bacteria</taxon>
        <taxon>Bacillati</taxon>
        <taxon>Actinomycetota</taxon>
        <taxon>Actinomycetes</taxon>
        <taxon>Propionibacteriales</taxon>
        <taxon>Nocardioidaceae</taxon>
        <taxon>Nocardioides</taxon>
    </lineage>
</organism>
<evidence type="ECO:0000313" key="2">
    <source>
        <dbReference type="EMBL" id="QWZ08531.1"/>
    </source>
</evidence>
<keyword evidence="3" id="KW-1185">Reference proteome</keyword>